<dbReference type="Gene3D" id="3.50.50.60">
    <property type="entry name" value="FAD/NAD(P)-binding domain"/>
    <property type="match status" value="1"/>
</dbReference>
<dbReference type="InterPro" id="IPR050631">
    <property type="entry name" value="PheA/TfdB_FAD_monoxygenase"/>
</dbReference>
<keyword evidence="3" id="KW-0503">Monooxygenase</keyword>
<dbReference type="AlphaFoldDB" id="A0ABD5NWG8"/>
<gene>
    <name evidence="3" type="ORF">ACFOZ7_03575</name>
</gene>
<evidence type="ECO:0000259" key="2">
    <source>
        <dbReference type="Pfam" id="PF01494"/>
    </source>
</evidence>
<comment type="caution">
    <text evidence="3">The sequence shown here is derived from an EMBL/GenBank/DDBJ whole genome shotgun (WGS) entry which is preliminary data.</text>
</comment>
<feature type="domain" description="FAD-binding" evidence="2">
    <location>
        <begin position="8"/>
        <end position="354"/>
    </location>
</feature>
<dbReference type="PANTHER" id="PTHR43476">
    <property type="entry name" value="3-(3-HYDROXY-PHENYL)PROPIONATE/3-HYDROXYCINNAMIC ACID HYDROXYLASE"/>
    <property type="match status" value="1"/>
</dbReference>
<dbReference type="GO" id="GO:0004497">
    <property type="term" value="F:monooxygenase activity"/>
    <property type="evidence" value="ECO:0007669"/>
    <property type="project" value="UniProtKB-KW"/>
</dbReference>
<evidence type="ECO:0000313" key="3">
    <source>
        <dbReference type="EMBL" id="MFC4246078.1"/>
    </source>
</evidence>
<dbReference type="RefSeq" id="WP_265781603.1">
    <property type="nucleotide sequence ID" value="NZ_CP095398.1"/>
</dbReference>
<name>A0ABD5NWG8_9EURY</name>
<protein>
    <submittedName>
        <fullName evidence="3">FAD-dependent monooxygenase</fullName>
    </submittedName>
</protein>
<dbReference type="SUPFAM" id="SSF51905">
    <property type="entry name" value="FAD/NAD(P)-binding domain"/>
    <property type="match status" value="1"/>
</dbReference>
<proteinExistence type="predicted"/>
<evidence type="ECO:0000313" key="4">
    <source>
        <dbReference type="Proteomes" id="UP001595821"/>
    </source>
</evidence>
<dbReference type="Pfam" id="PF01494">
    <property type="entry name" value="FAD_binding_3"/>
    <property type="match status" value="1"/>
</dbReference>
<dbReference type="Gene3D" id="3.30.70.2450">
    <property type="match status" value="1"/>
</dbReference>
<dbReference type="PANTHER" id="PTHR43476:SF3">
    <property type="entry name" value="FAD-BINDING MONOOXYGENASE"/>
    <property type="match status" value="1"/>
</dbReference>
<dbReference type="PRINTS" id="PR00420">
    <property type="entry name" value="RNGMNOXGNASE"/>
</dbReference>
<keyword evidence="1" id="KW-0560">Oxidoreductase</keyword>
<evidence type="ECO:0000256" key="1">
    <source>
        <dbReference type="ARBA" id="ARBA00023002"/>
    </source>
</evidence>
<dbReference type="InterPro" id="IPR036188">
    <property type="entry name" value="FAD/NAD-bd_sf"/>
</dbReference>
<dbReference type="InterPro" id="IPR002938">
    <property type="entry name" value="FAD-bd"/>
</dbReference>
<organism evidence="3 4">
    <name type="scientific">Natribaculum luteum</name>
    <dbReference type="NCBI Taxonomy" id="1586232"/>
    <lineage>
        <taxon>Archaea</taxon>
        <taxon>Methanobacteriati</taxon>
        <taxon>Methanobacteriota</taxon>
        <taxon>Stenosarchaea group</taxon>
        <taxon>Halobacteria</taxon>
        <taxon>Halobacteriales</taxon>
        <taxon>Natrialbaceae</taxon>
        <taxon>Natribaculum</taxon>
    </lineage>
</organism>
<accession>A0ABD5NWG8</accession>
<dbReference type="GeneID" id="71855919"/>
<dbReference type="Proteomes" id="UP001595821">
    <property type="component" value="Unassembled WGS sequence"/>
</dbReference>
<reference evidence="3 4" key="1">
    <citation type="journal article" date="2014" name="Int. J. Syst. Evol. Microbiol.">
        <title>Complete genome sequence of Corynebacterium casei LMG S-19264T (=DSM 44701T), isolated from a smear-ripened cheese.</title>
        <authorList>
            <consortium name="US DOE Joint Genome Institute (JGI-PGF)"/>
            <person name="Walter F."/>
            <person name="Albersmeier A."/>
            <person name="Kalinowski J."/>
            <person name="Ruckert C."/>
        </authorList>
    </citation>
    <scope>NUCLEOTIDE SEQUENCE [LARGE SCALE GENOMIC DNA]</scope>
    <source>
        <strain evidence="3 4">IBRC-M 10912</strain>
    </source>
</reference>
<dbReference type="EMBL" id="JBHSDJ010000010">
    <property type="protein sequence ID" value="MFC4246078.1"/>
    <property type="molecule type" value="Genomic_DNA"/>
</dbReference>
<sequence length="411" mass="44500">MSGDTTAAPVLIAGAGPVGMTTALALHARGVEATILEAESEDRDRSGSRAIYVHGSTLRTLERIHPGLGTDLVDEGLVWPTRRTLYQGKEVFSRTYDSPGGSGDIPHFTSVPQVVTEAYMHDALEGAGIDIHWNAEVEIVDSSPDGVHVETSDGREWDGEFLVGADGGGSTVRKEIGANFEGDQSENAFIIADIEDEQIDGDQPDLERIFHYDAPEADGRNVLLVPFTGGWRLDIQCIEGDDPEELSSEDRMREFVCDIMGNEYEDDLKWVSSYYFLQVMADTFVDEHRRVLLAGEAAHLLAPFGARGMNSGVADADEAASAIAAAIDARTDAVVREEVELYAARREKAAEYNLDAAGQALEYLQGEDPVTVLRKEAAASLADHFEIAGEWLDDAPYGPHGTPPIVSTGNY</sequence>